<gene>
    <name evidence="9" type="ORF">HNQ94_002131</name>
</gene>
<dbReference type="PROSITE" id="PS50847">
    <property type="entry name" value="GRAM_POS_ANCHORING"/>
    <property type="match status" value="1"/>
</dbReference>
<dbReference type="Pfam" id="PF00746">
    <property type="entry name" value="Gram_pos_anchor"/>
    <property type="match status" value="1"/>
</dbReference>
<organism evidence="9 10">
    <name type="scientific">Salirhabdus euzebyi</name>
    <dbReference type="NCBI Taxonomy" id="394506"/>
    <lineage>
        <taxon>Bacteria</taxon>
        <taxon>Bacillati</taxon>
        <taxon>Bacillota</taxon>
        <taxon>Bacilli</taxon>
        <taxon>Bacillales</taxon>
        <taxon>Bacillaceae</taxon>
        <taxon>Salirhabdus</taxon>
    </lineage>
</organism>
<keyword evidence="5" id="KW-0572">Peptidoglycan-anchor</keyword>
<dbReference type="EMBL" id="JACHGH010000005">
    <property type="protein sequence ID" value="MBB6453682.1"/>
    <property type="molecule type" value="Genomic_DNA"/>
</dbReference>
<evidence type="ECO:0000256" key="1">
    <source>
        <dbReference type="ARBA" id="ARBA00004168"/>
    </source>
</evidence>
<feature type="transmembrane region" description="Helical" evidence="7">
    <location>
        <begin position="9"/>
        <end position="28"/>
    </location>
</feature>
<feature type="domain" description="Gram-positive cocci surface proteins LPxTG" evidence="8">
    <location>
        <begin position="187"/>
        <end position="225"/>
    </location>
</feature>
<comment type="caution">
    <text evidence="9">The sequence shown here is derived from an EMBL/GenBank/DDBJ whole genome shotgun (WGS) entry which is preliminary data.</text>
</comment>
<protein>
    <submittedName>
        <fullName evidence="9">LPXTG-motif cell wall-anchored protein</fullName>
    </submittedName>
</protein>
<sequence>MKKALIKGLGIMIMIFLYMICFPVSAVSGSPNSLNVVDIETSAGEYLFDVKNLKPGDWAPRTIVVKNNGEQDFTYVTSIENTGPEKLFGELLLEVSDSSGEIYNGKLVDFNGLGQRSLAVGSEEELHLTVRVPEHLGNDYQGLDAKFLLQFTAEGKPVENNDEDENNGETPVDKETGGDGTSGGSELPDTATNMFNLLLGGGGLLLAGGSLYLLQRNRKADKKHS</sequence>
<keyword evidence="10" id="KW-1185">Reference proteome</keyword>
<keyword evidence="4" id="KW-0732">Signal</keyword>
<proteinExistence type="predicted"/>
<comment type="subcellular location">
    <subcellularLocation>
        <location evidence="1">Secreted</location>
        <location evidence="1">Cell wall</location>
        <topology evidence="1">Peptidoglycan-anchor</topology>
    </subcellularLocation>
</comment>
<name>A0A841Q5T7_9BACI</name>
<evidence type="ECO:0000313" key="9">
    <source>
        <dbReference type="EMBL" id="MBB6453682.1"/>
    </source>
</evidence>
<evidence type="ECO:0000256" key="2">
    <source>
        <dbReference type="ARBA" id="ARBA00022512"/>
    </source>
</evidence>
<dbReference type="NCBIfam" id="TIGR01167">
    <property type="entry name" value="LPXTG_anchor"/>
    <property type="match status" value="1"/>
</dbReference>
<evidence type="ECO:0000256" key="6">
    <source>
        <dbReference type="SAM" id="MobiDB-lite"/>
    </source>
</evidence>
<keyword evidence="7" id="KW-0812">Transmembrane</keyword>
<evidence type="ECO:0000256" key="7">
    <source>
        <dbReference type="SAM" id="Phobius"/>
    </source>
</evidence>
<keyword evidence="7" id="KW-0472">Membrane</keyword>
<dbReference type="Proteomes" id="UP000581688">
    <property type="component" value="Unassembled WGS sequence"/>
</dbReference>
<keyword evidence="2" id="KW-0134">Cell wall</keyword>
<keyword evidence="7" id="KW-1133">Transmembrane helix</keyword>
<keyword evidence="3" id="KW-0964">Secreted</keyword>
<evidence type="ECO:0000313" key="10">
    <source>
        <dbReference type="Proteomes" id="UP000581688"/>
    </source>
</evidence>
<dbReference type="AlphaFoldDB" id="A0A841Q5T7"/>
<dbReference type="InterPro" id="IPR019931">
    <property type="entry name" value="LPXTG_anchor"/>
</dbReference>
<evidence type="ECO:0000256" key="3">
    <source>
        <dbReference type="ARBA" id="ARBA00022525"/>
    </source>
</evidence>
<evidence type="ECO:0000259" key="8">
    <source>
        <dbReference type="PROSITE" id="PS50847"/>
    </source>
</evidence>
<feature type="region of interest" description="Disordered" evidence="6">
    <location>
        <begin position="156"/>
        <end position="189"/>
    </location>
</feature>
<accession>A0A841Q5T7</accession>
<reference evidence="9 10" key="1">
    <citation type="submission" date="2020-08" db="EMBL/GenBank/DDBJ databases">
        <title>Genomic Encyclopedia of Type Strains, Phase IV (KMG-IV): sequencing the most valuable type-strain genomes for metagenomic binning, comparative biology and taxonomic classification.</title>
        <authorList>
            <person name="Goeker M."/>
        </authorList>
    </citation>
    <scope>NUCLEOTIDE SEQUENCE [LARGE SCALE GENOMIC DNA]</scope>
    <source>
        <strain evidence="9 10">DSM 19612</strain>
    </source>
</reference>
<evidence type="ECO:0000256" key="5">
    <source>
        <dbReference type="ARBA" id="ARBA00023088"/>
    </source>
</evidence>
<feature type="transmembrane region" description="Helical" evidence="7">
    <location>
        <begin position="194"/>
        <end position="214"/>
    </location>
</feature>
<evidence type="ECO:0000256" key="4">
    <source>
        <dbReference type="ARBA" id="ARBA00022729"/>
    </source>
</evidence>